<reference evidence="3" key="2">
    <citation type="submission" date="2015-01" db="EMBL/GenBank/DDBJ databases">
        <title>Evolutionary Origins and Diversification of the Mycorrhizal Mutualists.</title>
        <authorList>
            <consortium name="DOE Joint Genome Institute"/>
            <consortium name="Mycorrhizal Genomics Consortium"/>
            <person name="Kohler A."/>
            <person name="Kuo A."/>
            <person name="Nagy L.G."/>
            <person name="Floudas D."/>
            <person name="Copeland A."/>
            <person name="Barry K.W."/>
            <person name="Cichocki N."/>
            <person name="Veneault-Fourrey C."/>
            <person name="LaButti K."/>
            <person name="Lindquist E.A."/>
            <person name="Lipzen A."/>
            <person name="Lundell T."/>
            <person name="Morin E."/>
            <person name="Murat C."/>
            <person name="Riley R."/>
            <person name="Ohm R."/>
            <person name="Sun H."/>
            <person name="Tunlid A."/>
            <person name="Henrissat B."/>
            <person name="Grigoriev I.V."/>
            <person name="Hibbett D.S."/>
            <person name="Martin F."/>
        </authorList>
    </citation>
    <scope>NUCLEOTIDE SEQUENCE [LARGE SCALE GENOMIC DNA]</scope>
    <source>
        <strain evidence="3">ATCC 200175</strain>
    </source>
</reference>
<dbReference type="Proteomes" id="UP000053647">
    <property type="component" value="Unassembled WGS sequence"/>
</dbReference>
<accession>A0A0C9TW95</accession>
<evidence type="ECO:0000313" key="3">
    <source>
        <dbReference type="Proteomes" id="UP000053647"/>
    </source>
</evidence>
<feature type="region of interest" description="Disordered" evidence="1">
    <location>
        <begin position="138"/>
        <end position="159"/>
    </location>
</feature>
<keyword evidence="3" id="KW-1185">Reference proteome</keyword>
<evidence type="ECO:0000313" key="2">
    <source>
        <dbReference type="EMBL" id="KIJ11982.1"/>
    </source>
</evidence>
<gene>
    <name evidence="2" type="ORF">PAXINDRAFT_171489</name>
</gene>
<dbReference type="EMBL" id="KN819370">
    <property type="protein sequence ID" value="KIJ11982.1"/>
    <property type="molecule type" value="Genomic_DNA"/>
</dbReference>
<dbReference type="AlphaFoldDB" id="A0A0C9TW95"/>
<organism evidence="2 3">
    <name type="scientific">Paxillus involutus ATCC 200175</name>
    <dbReference type="NCBI Taxonomy" id="664439"/>
    <lineage>
        <taxon>Eukaryota</taxon>
        <taxon>Fungi</taxon>
        <taxon>Dikarya</taxon>
        <taxon>Basidiomycota</taxon>
        <taxon>Agaricomycotina</taxon>
        <taxon>Agaricomycetes</taxon>
        <taxon>Agaricomycetidae</taxon>
        <taxon>Boletales</taxon>
        <taxon>Paxilineae</taxon>
        <taxon>Paxillaceae</taxon>
        <taxon>Paxillus</taxon>
    </lineage>
</organism>
<sequence>MYPLSSSDEPFRVSLRDNRGIPTLLSPWEFLEDYGIVHPSGCDVCTSYMKHVADASYSSHQPAFQIAFQDRKRTREDFYNKGVSEGIRRQKEEDRELIDSIEHHRFERNQAREELFTLRAQLESSRADFERLQEKLKQTSVPVETPPAPVVTKPSPSADRTIPIAVPPELLQLADAPPVNTVDQPSANGFISSHFPQHVSPPMATPASPRAQLPDCVAARSFAAVLSAGQPSNDEDLGSQSLVEEQPASQSWQIVLPQACKATKPAKSIKQIQSLIKAAHQPGNYQALTKVKALCSEAHRTPREQKTEVQRYLLSTWRTPDWEHPTSAPKLPAPLNNPRLEDPVECWVAYYTANPSSCPKGIRHDADGRPFTTDMRASRTVARLRPVVHPNDTESREARQKFMAVVTELFSELGGYENILRRGAFSVSPQVGYASYVGVAEDISKESVARHFAACGVTIPMADNELGPWAREYIRDVYY</sequence>
<reference evidence="2 3" key="1">
    <citation type="submission" date="2014-06" db="EMBL/GenBank/DDBJ databases">
        <authorList>
            <consortium name="DOE Joint Genome Institute"/>
            <person name="Kuo A."/>
            <person name="Kohler A."/>
            <person name="Nagy L.G."/>
            <person name="Floudas D."/>
            <person name="Copeland A."/>
            <person name="Barry K.W."/>
            <person name="Cichocki N."/>
            <person name="Veneault-Fourrey C."/>
            <person name="LaButti K."/>
            <person name="Lindquist E.A."/>
            <person name="Lipzen A."/>
            <person name="Lundell T."/>
            <person name="Morin E."/>
            <person name="Murat C."/>
            <person name="Sun H."/>
            <person name="Tunlid A."/>
            <person name="Henrissat B."/>
            <person name="Grigoriev I.V."/>
            <person name="Hibbett D.S."/>
            <person name="Martin F."/>
            <person name="Nordberg H.P."/>
            <person name="Cantor M.N."/>
            <person name="Hua S.X."/>
        </authorList>
    </citation>
    <scope>NUCLEOTIDE SEQUENCE [LARGE SCALE GENOMIC DNA]</scope>
    <source>
        <strain evidence="2 3">ATCC 200175</strain>
    </source>
</reference>
<evidence type="ECO:0000256" key="1">
    <source>
        <dbReference type="SAM" id="MobiDB-lite"/>
    </source>
</evidence>
<name>A0A0C9TW95_PAXIN</name>
<proteinExistence type="predicted"/>
<dbReference type="HOGENOM" id="CLU_040437_0_0_1"/>
<protein>
    <submittedName>
        <fullName evidence="2">Uncharacterized protein</fullName>
    </submittedName>
</protein>
<dbReference type="OrthoDB" id="2953420at2759"/>